<sequence length="503" mass="57951">MDKVSSNCTDSKDVLSWKAVDDTSIRFSWFSCYLSFLFVIHVAISIGSYSGHGTPPMFGDYEAQRHWMEITLHLPMKDWYFNGTNNDLNYWGLDYPPLTALHSLFLGRISSVFNASWVELHSSRGIETDEHKLFMRSSVLFSLWLLYLPVLILFINRFSSSSSQIYHIIIATSYPGIICMDLGHFQYNHISLGFFIISVYFFLSAYPAIGSLLFVMAVNYKQMELYHSLPIAVFLLSSSIFTPLTSENIKKSTFRLFKLFFMVVGTFAMLWVPFYLRGGIPGIVQILSRIFPFYRGIFEDKVANFWFALNVVVKIKRKFPVDALIKLSTTAVLIAHIPSLYVLWRRPSHTNLKQCLLISSLSFFLFSFQVHEKSILLAALPAILVWDELQVPVSWFLVISANSLYSLCIQDGNSCHLAYLILFYIATVPSFFSLKGLKAFIVHMSCLSSFLLCLASLLLEPPRRYPHIFPLLVALFSFLHFAVFLIYFNLHLHWNFYKKQKES</sequence>
<evidence type="ECO:0000256" key="8">
    <source>
        <dbReference type="ARBA" id="ARBA00022989"/>
    </source>
</evidence>
<dbReference type="AlphaFoldDB" id="A0ABD6EPF1"/>
<keyword evidence="8 10" id="KW-1133">Transmembrane helix</keyword>
<evidence type="ECO:0000256" key="2">
    <source>
        <dbReference type="ARBA" id="ARBA00004922"/>
    </source>
</evidence>
<feature type="transmembrane region" description="Helical" evidence="10">
    <location>
        <begin position="225"/>
        <end position="244"/>
    </location>
</feature>
<gene>
    <name evidence="11" type="ORF">AB6A40_004844</name>
</gene>
<feature type="transmembrane region" description="Helical" evidence="10">
    <location>
        <begin position="256"/>
        <end position="276"/>
    </location>
</feature>
<keyword evidence="12" id="KW-1185">Reference proteome</keyword>
<dbReference type="EC" id="2.4.1.-" evidence="10"/>
<evidence type="ECO:0000256" key="1">
    <source>
        <dbReference type="ARBA" id="ARBA00004477"/>
    </source>
</evidence>
<organism evidence="11 12">
    <name type="scientific">Gnathostoma spinigerum</name>
    <dbReference type="NCBI Taxonomy" id="75299"/>
    <lineage>
        <taxon>Eukaryota</taxon>
        <taxon>Metazoa</taxon>
        <taxon>Ecdysozoa</taxon>
        <taxon>Nematoda</taxon>
        <taxon>Chromadorea</taxon>
        <taxon>Rhabditida</taxon>
        <taxon>Spirurina</taxon>
        <taxon>Gnathostomatomorpha</taxon>
        <taxon>Gnathostomatoidea</taxon>
        <taxon>Gnathostomatidae</taxon>
        <taxon>Gnathostoma</taxon>
    </lineage>
</organism>
<reference evidence="11 12" key="1">
    <citation type="submission" date="2024-08" db="EMBL/GenBank/DDBJ databases">
        <title>Gnathostoma spinigerum genome.</title>
        <authorList>
            <person name="Gonzalez-Bertolin B."/>
            <person name="Monzon S."/>
            <person name="Zaballos A."/>
            <person name="Jimenez P."/>
            <person name="Dekumyoy P."/>
            <person name="Varona S."/>
            <person name="Cuesta I."/>
            <person name="Sumanam S."/>
            <person name="Adisakwattana P."/>
            <person name="Gasser R.B."/>
            <person name="Hernandez-Gonzalez A."/>
            <person name="Young N.D."/>
            <person name="Perteguer M.J."/>
        </authorList>
    </citation>
    <scope>NUCLEOTIDE SEQUENCE [LARGE SCALE GENOMIC DNA]</scope>
    <source>
        <strain evidence="11">AL3</strain>
        <tissue evidence="11">Liver</tissue>
    </source>
</reference>
<evidence type="ECO:0000256" key="5">
    <source>
        <dbReference type="ARBA" id="ARBA00022679"/>
    </source>
</evidence>
<feature type="transmembrane region" description="Helical" evidence="10">
    <location>
        <begin position="165"/>
        <end position="185"/>
    </location>
</feature>
<dbReference type="EMBL" id="JBGFUD010002895">
    <property type="protein sequence ID" value="MFH4978135.1"/>
    <property type="molecule type" value="Genomic_DNA"/>
</dbReference>
<evidence type="ECO:0000313" key="11">
    <source>
        <dbReference type="EMBL" id="MFH4978135.1"/>
    </source>
</evidence>
<keyword evidence="6 10" id="KW-0812">Transmembrane</keyword>
<dbReference type="PANTHER" id="PTHR12413:SF1">
    <property type="entry name" value="DOLICHYL PYROPHOSPHATE MAN9GLCNAC2 ALPHA-1,3-GLUCOSYLTRANSFERASE"/>
    <property type="match status" value="1"/>
</dbReference>
<evidence type="ECO:0000256" key="6">
    <source>
        <dbReference type="ARBA" id="ARBA00022692"/>
    </source>
</evidence>
<evidence type="ECO:0000256" key="7">
    <source>
        <dbReference type="ARBA" id="ARBA00022824"/>
    </source>
</evidence>
<comment type="similarity">
    <text evidence="3 10">Belongs to the ALG6/ALG8 glucosyltransferase family.</text>
</comment>
<dbReference type="GO" id="GO:0016757">
    <property type="term" value="F:glycosyltransferase activity"/>
    <property type="evidence" value="ECO:0007669"/>
    <property type="project" value="UniProtKB-KW"/>
</dbReference>
<comment type="pathway">
    <text evidence="2 10">Protein modification; protein glycosylation.</text>
</comment>
<feature type="transmembrane region" description="Helical" evidence="10">
    <location>
        <begin position="471"/>
        <end position="490"/>
    </location>
</feature>
<dbReference type="InterPro" id="IPR004856">
    <property type="entry name" value="Glyco_trans_ALG6/ALG8"/>
</dbReference>
<evidence type="ECO:0000256" key="4">
    <source>
        <dbReference type="ARBA" id="ARBA00022676"/>
    </source>
</evidence>
<evidence type="ECO:0000256" key="10">
    <source>
        <dbReference type="RuleBase" id="RU363110"/>
    </source>
</evidence>
<comment type="caution">
    <text evidence="11">The sequence shown here is derived from an EMBL/GenBank/DDBJ whole genome shotgun (WGS) entry which is preliminary data.</text>
</comment>
<feature type="transmembrane region" description="Helical" evidence="10">
    <location>
        <begin position="323"/>
        <end position="343"/>
    </location>
</feature>
<keyword evidence="7 10" id="KW-0256">Endoplasmic reticulum</keyword>
<accession>A0ABD6EPF1</accession>
<feature type="transmembrane region" description="Helical" evidence="10">
    <location>
        <begin position="440"/>
        <end position="459"/>
    </location>
</feature>
<protein>
    <recommendedName>
        <fullName evidence="10">Alpha-1,3-glucosyltransferase</fullName>
        <ecNumber evidence="10">2.4.1.-</ecNumber>
    </recommendedName>
</protein>
<dbReference type="PANTHER" id="PTHR12413">
    <property type="entry name" value="DOLICHYL GLYCOSYLTRANSFERASE"/>
    <property type="match status" value="1"/>
</dbReference>
<evidence type="ECO:0000313" key="12">
    <source>
        <dbReference type="Proteomes" id="UP001608902"/>
    </source>
</evidence>
<feature type="transmembrane region" description="Helical" evidence="10">
    <location>
        <begin position="416"/>
        <end position="434"/>
    </location>
</feature>
<feature type="transmembrane region" description="Helical" evidence="10">
    <location>
        <begin position="192"/>
        <end position="219"/>
    </location>
</feature>
<feature type="transmembrane region" description="Helical" evidence="10">
    <location>
        <begin position="100"/>
        <end position="118"/>
    </location>
</feature>
<name>A0ABD6EPF1_9BILA</name>
<keyword evidence="4 10" id="KW-0328">Glycosyltransferase</keyword>
<dbReference type="Pfam" id="PF03155">
    <property type="entry name" value="Alg6_Alg8"/>
    <property type="match status" value="1"/>
</dbReference>
<dbReference type="GO" id="GO:0005789">
    <property type="term" value="C:endoplasmic reticulum membrane"/>
    <property type="evidence" value="ECO:0007669"/>
    <property type="project" value="UniProtKB-SubCell"/>
</dbReference>
<evidence type="ECO:0000256" key="9">
    <source>
        <dbReference type="ARBA" id="ARBA00023136"/>
    </source>
</evidence>
<keyword evidence="5 10" id="KW-0808">Transferase</keyword>
<dbReference type="Proteomes" id="UP001608902">
    <property type="component" value="Unassembled WGS sequence"/>
</dbReference>
<evidence type="ECO:0000256" key="3">
    <source>
        <dbReference type="ARBA" id="ARBA00008715"/>
    </source>
</evidence>
<comment type="subcellular location">
    <subcellularLocation>
        <location evidence="1 10">Endoplasmic reticulum membrane</location>
        <topology evidence="1 10">Multi-pass membrane protein</topology>
    </subcellularLocation>
</comment>
<feature type="transmembrane region" description="Helical" evidence="10">
    <location>
        <begin position="139"/>
        <end position="159"/>
    </location>
</feature>
<feature type="transmembrane region" description="Helical" evidence="10">
    <location>
        <begin position="27"/>
        <end position="49"/>
    </location>
</feature>
<proteinExistence type="inferred from homology"/>
<keyword evidence="9 10" id="KW-0472">Membrane</keyword>